<keyword evidence="4" id="KW-0548">Nucleotidyltransferase</keyword>
<accession>A0A6L2JXX3</accession>
<dbReference type="Gene3D" id="3.30.70.270">
    <property type="match status" value="1"/>
</dbReference>
<dbReference type="InterPro" id="IPR043502">
    <property type="entry name" value="DNA/RNA_pol_sf"/>
</dbReference>
<gene>
    <name evidence="4" type="ORF">Tci_013557</name>
</gene>
<organism evidence="4">
    <name type="scientific">Tanacetum cinerariifolium</name>
    <name type="common">Dalmatian daisy</name>
    <name type="synonym">Chrysanthemum cinerariifolium</name>
    <dbReference type="NCBI Taxonomy" id="118510"/>
    <lineage>
        <taxon>Eukaryota</taxon>
        <taxon>Viridiplantae</taxon>
        <taxon>Streptophyta</taxon>
        <taxon>Embryophyta</taxon>
        <taxon>Tracheophyta</taxon>
        <taxon>Spermatophyta</taxon>
        <taxon>Magnoliopsida</taxon>
        <taxon>eudicotyledons</taxon>
        <taxon>Gunneridae</taxon>
        <taxon>Pentapetalae</taxon>
        <taxon>asterids</taxon>
        <taxon>campanulids</taxon>
        <taxon>Asterales</taxon>
        <taxon>Asteraceae</taxon>
        <taxon>Asteroideae</taxon>
        <taxon>Anthemideae</taxon>
        <taxon>Anthemidinae</taxon>
        <taxon>Tanacetum</taxon>
    </lineage>
</organism>
<feature type="compositionally biased region" description="Basic and acidic residues" evidence="2">
    <location>
        <begin position="257"/>
        <end position="268"/>
    </location>
</feature>
<dbReference type="EMBL" id="BKCJ010001456">
    <property type="protein sequence ID" value="GEU41579.1"/>
    <property type="molecule type" value="Genomic_DNA"/>
</dbReference>
<dbReference type="AlphaFoldDB" id="A0A6L2JXX3"/>
<evidence type="ECO:0000256" key="1">
    <source>
        <dbReference type="SAM" id="Coils"/>
    </source>
</evidence>
<dbReference type="Pfam" id="PF00078">
    <property type="entry name" value="RVT_1"/>
    <property type="match status" value="1"/>
</dbReference>
<dbReference type="PROSITE" id="PS50878">
    <property type="entry name" value="RT_POL"/>
    <property type="match status" value="1"/>
</dbReference>
<dbReference type="PANTHER" id="PTHR24559">
    <property type="entry name" value="TRANSPOSON TY3-I GAG-POL POLYPROTEIN"/>
    <property type="match status" value="1"/>
</dbReference>
<dbReference type="InterPro" id="IPR043128">
    <property type="entry name" value="Rev_trsase/Diguanyl_cyclase"/>
</dbReference>
<proteinExistence type="predicted"/>
<evidence type="ECO:0000256" key="2">
    <source>
        <dbReference type="SAM" id="MobiDB-lite"/>
    </source>
</evidence>
<feature type="coiled-coil region" evidence="1">
    <location>
        <begin position="71"/>
        <end position="127"/>
    </location>
</feature>
<dbReference type="InterPro" id="IPR053134">
    <property type="entry name" value="RNA-dir_DNA_polymerase"/>
</dbReference>
<dbReference type="CDD" id="cd01647">
    <property type="entry name" value="RT_LTR"/>
    <property type="match status" value="1"/>
</dbReference>
<evidence type="ECO:0000313" key="4">
    <source>
        <dbReference type="EMBL" id="GEU41579.1"/>
    </source>
</evidence>
<feature type="compositionally biased region" description="Low complexity" evidence="2">
    <location>
        <begin position="269"/>
        <end position="292"/>
    </location>
</feature>
<feature type="domain" description="Reverse transcriptase" evidence="3">
    <location>
        <begin position="353"/>
        <end position="532"/>
    </location>
</feature>
<protein>
    <submittedName>
        <fullName evidence="4">Putative reverse transcriptase domain-containing protein</fullName>
    </submittedName>
</protein>
<feature type="compositionally biased region" description="Basic and acidic residues" evidence="2">
    <location>
        <begin position="293"/>
        <end position="305"/>
    </location>
</feature>
<feature type="region of interest" description="Disordered" evidence="2">
    <location>
        <begin position="38"/>
        <end position="69"/>
    </location>
</feature>
<evidence type="ECO:0000259" key="3">
    <source>
        <dbReference type="PROSITE" id="PS50878"/>
    </source>
</evidence>
<dbReference type="Gene3D" id="3.10.10.10">
    <property type="entry name" value="HIV Type 1 Reverse Transcriptase, subunit A, domain 1"/>
    <property type="match status" value="1"/>
</dbReference>
<comment type="caution">
    <text evidence="4">The sequence shown here is derived from an EMBL/GenBank/DDBJ whole genome shotgun (WGS) entry which is preliminary data.</text>
</comment>
<keyword evidence="4" id="KW-0695">RNA-directed DNA polymerase</keyword>
<sequence length="563" mass="64791">MHAYYAKESPIPLPVIVPPSSMLSPIFNPQEFFLPKELLPPKKRGRDRSSSSTSALPQEFNIGESSHKTSLERQEEQIKEILNHLDKLSLDRIENIEDNIEGLRNGRVIIQQDFDNLETELQEAQSSLTVRLIIPTPLGYPFDEVYPHKNDSQKDINICSTGHDSGAVGLIRWFEWTESVFSHRNCAKENKVTFATVLCPNMVPNTKKLMEVFIGGLPQTIEGTVTASKPHTLEEAINIAQRLMDQIIKCGSMQGTSDHKRKFDDRRNSNNNNNYPNNRINNYQNNRNNNSNRNHDYHQHQHRRSETFRAYAATPTENNGYTGNCPLSPVACAPYRLATSEMQELSNQLQELAHKGFIRPSASSWGAPVLFVKKKDGSFRMCIDYRELNKLTIRNRYPLPMIDDLFDQLQVSSVYSKIDLRSGYHQLRVRDEDIPETDLRTRYGHYEFQVMPFGLTNAPTVFMDLMNRVCKPYLDKFVIVFIDDNLIYSCNKEEHANHLRIILELLRKEKLYAKFSKCDFWISIVQFLGHLINSQGLHVDPAKIEAVKNWTSPTTPAEICQFL</sequence>
<dbReference type="PANTHER" id="PTHR24559:SF427">
    <property type="entry name" value="RNA-DIRECTED DNA POLYMERASE"/>
    <property type="match status" value="1"/>
</dbReference>
<dbReference type="GO" id="GO:0003964">
    <property type="term" value="F:RNA-directed DNA polymerase activity"/>
    <property type="evidence" value="ECO:0007669"/>
    <property type="project" value="UniProtKB-KW"/>
</dbReference>
<keyword evidence="4" id="KW-0808">Transferase</keyword>
<dbReference type="InterPro" id="IPR000477">
    <property type="entry name" value="RT_dom"/>
</dbReference>
<feature type="region of interest" description="Disordered" evidence="2">
    <location>
        <begin position="254"/>
        <end position="305"/>
    </location>
</feature>
<dbReference type="SUPFAM" id="SSF56672">
    <property type="entry name" value="DNA/RNA polymerases"/>
    <property type="match status" value="1"/>
</dbReference>
<name>A0A6L2JXX3_TANCI</name>
<reference evidence="4" key="1">
    <citation type="journal article" date="2019" name="Sci. Rep.">
        <title>Draft genome of Tanacetum cinerariifolium, the natural source of mosquito coil.</title>
        <authorList>
            <person name="Yamashiro T."/>
            <person name="Shiraishi A."/>
            <person name="Satake H."/>
            <person name="Nakayama K."/>
        </authorList>
    </citation>
    <scope>NUCLEOTIDE SEQUENCE</scope>
</reference>
<keyword evidence="1" id="KW-0175">Coiled coil</keyword>